<dbReference type="InterPro" id="IPR037165">
    <property type="entry name" value="AldOxase/xan_DH_Mopterin-bd_sf"/>
</dbReference>
<protein>
    <recommendedName>
        <fullName evidence="1">Aldehyde oxidase/xanthine dehydrogenase a/b hammerhead domain-containing protein</fullName>
    </recommendedName>
</protein>
<dbReference type="EMBL" id="UINC01064947">
    <property type="protein sequence ID" value="SVB94106.1"/>
    <property type="molecule type" value="Genomic_DNA"/>
</dbReference>
<evidence type="ECO:0000259" key="1">
    <source>
        <dbReference type="SMART" id="SM01008"/>
    </source>
</evidence>
<accession>A0A382I3C4</accession>
<dbReference type="Gene3D" id="3.30.365.10">
    <property type="entry name" value="Aldehyde oxidase/xanthine dehydrogenase, molybdopterin binding domain"/>
    <property type="match status" value="1"/>
</dbReference>
<feature type="domain" description="Aldehyde oxidase/xanthine dehydrogenase a/b hammerhead" evidence="1">
    <location>
        <begin position="212"/>
        <end position="290"/>
    </location>
</feature>
<dbReference type="Pfam" id="PF20256">
    <property type="entry name" value="MoCoBD_2"/>
    <property type="match status" value="1"/>
</dbReference>
<dbReference type="InterPro" id="IPR000674">
    <property type="entry name" value="Ald_Oxase/Xan_DH_a/b"/>
</dbReference>
<sequence>MKVIQLNRRNFIKSSTLAGCGLTLGFSGVAKLAKADAGSSLPSYLHIAPDGGIHLGVPCAEMGQGTHTTLAMLLAEELEVDMSQIRHIETLHHPDFKHSTLREWTDSALNVQLTGGSISIRAWHQPFRKMGATARELICRAAAQKWNAPLDVCQATNGRIRHSGNGQSLSYGELAGAASRLMPPKNPKLKAAGQFRLLGKPVPRWDTPAKVDGTAVFGTDVDLPGMLYGTVKHCSVCGDKIIGVDDTKAKAVSGVIAVIPLEDQAVVVANFTWAAMQGAKLLTFETAGGQKDL</sequence>
<dbReference type="GO" id="GO:0016491">
    <property type="term" value="F:oxidoreductase activity"/>
    <property type="evidence" value="ECO:0007669"/>
    <property type="project" value="InterPro"/>
</dbReference>
<dbReference type="PANTHER" id="PTHR47495:SF2">
    <property type="entry name" value="ALDEHYDE DEHYDROGENASE"/>
    <property type="match status" value="1"/>
</dbReference>
<dbReference type="InterPro" id="IPR046867">
    <property type="entry name" value="AldOxase/xan_DH_MoCoBD2"/>
</dbReference>
<dbReference type="InterPro" id="IPR052516">
    <property type="entry name" value="N-heterocyclic_Hydroxylase"/>
</dbReference>
<dbReference type="PROSITE" id="PS51318">
    <property type="entry name" value="TAT"/>
    <property type="match status" value="1"/>
</dbReference>
<dbReference type="SUPFAM" id="SSF56003">
    <property type="entry name" value="Molybdenum cofactor-binding domain"/>
    <property type="match status" value="1"/>
</dbReference>
<dbReference type="InterPro" id="IPR019546">
    <property type="entry name" value="TAT_signal_bac_arc"/>
</dbReference>
<gene>
    <name evidence="2" type="ORF">METZ01_LOCUS246960</name>
</gene>
<dbReference type="PANTHER" id="PTHR47495">
    <property type="entry name" value="ALDEHYDE DEHYDROGENASE"/>
    <property type="match status" value="1"/>
</dbReference>
<feature type="non-terminal residue" evidence="2">
    <location>
        <position position="293"/>
    </location>
</feature>
<dbReference type="AlphaFoldDB" id="A0A382I3C4"/>
<evidence type="ECO:0000313" key="2">
    <source>
        <dbReference type="EMBL" id="SVB94106.1"/>
    </source>
</evidence>
<proteinExistence type="predicted"/>
<dbReference type="Gene3D" id="3.90.1170.50">
    <property type="entry name" value="Aldehyde oxidase/xanthine dehydrogenase, a/b hammerhead"/>
    <property type="match status" value="1"/>
</dbReference>
<dbReference type="InterPro" id="IPR006311">
    <property type="entry name" value="TAT_signal"/>
</dbReference>
<dbReference type="SMART" id="SM01008">
    <property type="entry name" value="Ald_Xan_dh_C"/>
    <property type="match status" value="1"/>
</dbReference>
<reference evidence="2" key="1">
    <citation type="submission" date="2018-05" db="EMBL/GenBank/DDBJ databases">
        <authorList>
            <person name="Lanie J.A."/>
            <person name="Ng W.-L."/>
            <person name="Kazmierczak K.M."/>
            <person name="Andrzejewski T.M."/>
            <person name="Davidsen T.M."/>
            <person name="Wayne K.J."/>
            <person name="Tettelin H."/>
            <person name="Glass J.I."/>
            <person name="Rusch D."/>
            <person name="Podicherti R."/>
            <person name="Tsui H.-C.T."/>
            <person name="Winkler M.E."/>
        </authorList>
    </citation>
    <scope>NUCLEOTIDE SEQUENCE</scope>
</reference>
<organism evidence="2">
    <name type="scientific">marine metagenome</name>
    <dbReference type="NCBI Taxonomy" id="408172"/>
    <lineage>
        <taxon>unclassified sequences</taxon>
        <taxon>metagenomes</taxon>
        <taxon>ecological metagenomes</taxon>
    </lineage>
</organism>
<name>A0A382I3C4_9ZZZZ</name>
<dbReference type="NCBIfam" id="TIGR01409">
    <property type="entry name" value="TAT_signal_seq"/>
    <property type="match status" value="1"/>
</dbReference>